<feature type="chain" id="PRO_5040435267" description="Palmitoyl-protein thioesterase 1" evidence="9">
    <location>
        <begin position="19"/>
        <end position="533"/>
    </location>
</feature>
<proteinExistence type="inferred from homology"/>
<dbReference type="Gene3D" id="3.40.50.1820">
    <property type="entry name" value="alpha/beta hydrolase"/>
    <property type="match status" value="1"/>
</dbReference>
<sequence>MLSLFLLTLYLLPSLVFAERPVVLWHGMGDDCCNVESMGRITALIQRHLGKDTFVHSVKIGDSLNDDHKAGFFGQIDQQLDKVCEELSKIPELKHGFNAIGFSQGGLFLRGYVQRCNQPSVHRLITFGSPHGGVSDIPNCINPKDFTCRLMRTMIHHGVYTDYVQNKVIQAQYYRDSSNIKGYLERNKFLPYLNNELIHKDNERYKNNLSSLNKFIMIQFSQDVMIKPAQTSWFWVDDEDNELVPLESQSLYQDDWLGLKKLNEAGRLEFLVCPGQHMQISDEYFEQQIVANTQCPTTEYSIVVEHFAQLIATHWQFDHLEPIISNTYRTIAEQFQKHIQITTQKVDRDTTQQHLFRVKVSSDDRMDLDILHAQIFGAIQAHTEGNLPLAWDRLADKLGRPALESYIKNKTLEHCPLSSDLVSSVCLQQRARQLSSEMEDYIHVNLENIYNQLDNQVLPELLQKTSQDLVNVLNYFNRIFSFRDNERFSLTVIPWKREKEETSLKSKLIPLLLTHNDDHPTDFFSHYACLSRA</sequence>
<dbReference type="Proteomes" id="UP000716291">
    <property type="component" value="Unassembled WGS sequence"/>
</dbReference>
<keyword evidence="11" id="KW-1185">Reference proteome</keyword>
<dbReference type="EC" id="3.1.2.22" evidence="2"/>
<gene>
    <name evidence="10" type="ORF">G6F64_006188</name>
</gene>
<keyword evidence="5" id="KW-0378">Hydrolase</keyword>
<dbReference type="AlphaFoldDB" id="A0A9P6X9A9"/>
<dbReference type="SUPFAM" id="SSF53474">
    <property type="entry name" value="alpha/beta-Hydrolases"/>
    <property type="match status" value="1"/>
</dbReference>
<evidence type="ECO:0000256" key="6">
    <source>
        <dbReference type="ARBA" id="ARBA00023157"/>
    </source>
</evidence>
<evidence type="ECO:0000256" key="3">
    <source>
        <dbReference type="ARBA" id="ARBA00014212"/>
    </source>
</evidence>
<dbReference type="FunFam" id="3.40.50.1820:FF:000107">
    <property type="entry name" value="Palmitoyl-protein thioesterase 1"/>
    <property type="match status" value="1"/>
</dbReference>
<reference evidence="10" key="1">
    <citation type="journal article" date="2020" name="Microb. Genom.">
        <title>Genetic diversity of clinical and environmental Mucorales isolates obtained from an investigation of mucormycosis cases among solid organ transplant recipients.</title>
        <authorList>
            <person name="Nguyen M.H."/>
            <person name="Kaul D."/>
            <person name="Muto C."/>
            <person name="Cheng S.J."/>
            <person name="Richter R.A."/>
            <person name="Bruno V.M."/>
            <person name="Liu G."/>
            <person name="Beyhan S."/>
            <person name="Sundermann A.J."/>
            <person name="Mounaud S."/>
            <person name="Pasculle A.W."/>
            <person name="Nierman W.C."/>
            <person name="Driscoll E."/>
            <person name="Cumbie R."/>
            <person name="Clancy C.J."/>
            <person name="Dupont C.L."/>
        </authorList>
    </citation>
    <scope>NUCLEOTIDE SEQUENCE</scope>
    <source>
        <strain evidence="10">GL11</strain>
    </source>
</reference>
<dbReference type="InterPro" id="IPR029058">
    <property type="entry name" value="AB_hydrolase_fold"/>
</dbReference>
<dbReference type="GO" id="GO:0008474">
    <property type="term" value="F:palmitoyl-(protein) hydrolase activity"/>
    <property type="evidence" value="ECO:0007669"/>
    <property type="project" value="UniProtKB-EC"/>
</dbReference>
<protein>
    <recommendedName>
        <fullName evidence="3">Palmitoyl-protein thioesterase 1</fullName>
        <ecNumber evidence="2">3.1.2.22</ecNumber>
    </recommendedName>
    <alternativeName>
        <fullName evidence="8">Palmitoyl-protein hydrolase 1</fullName>
    </alternativeName>
</protein>
<name>A0A9P6X9A9_RHIOR</name>
<evidence type="ECO:0000256" key="1">
    <source>
        <dbReference type="ARBA" id="ARBA00010758"/>
    </source>
</evidence>
<evidence type="ECO:0000313" key="11">
    <source>
        <dbReference type="Proteomes" id="UP000716291"/>
    </source>
</evidence>
<dbReference type="PANTHER" id="PTHR11247">
    <property type="entry name" value="PALMITOYL-PROTEIN THIOESTERASE/DOLICHYLDIPHOSPHATASE 1"/>
    <property type="match status" value="1"/>
</dbReference>
<evidence type="ECO:0000256" key="8">
    <source>
        <dbReference type="ARBA" id="ARBA00031934"/>
    </source>
</evidence>
<accession>A0A9P6X9A9</accession>
<organism evidence="10 11">
    <name type="scientific">Rhizopus oryzae</name>
    <name type="common">Mucormycosis agent</name>
    <name type="synonym">Rhizopus arrhizus var. delemar</name>
    <dbReference type="NCBI Taxonomy" id="64495"/>
    <lineage>
        <taxon>Eukaryota</taxon>
        <taxon>Fungi</taxon>
        <taxon>Fungi incertae sedis</taxon>
        <taxon>Mucoromycota</taxon>
        <taxon>Mucoromycotina</taxon>
        <taxon>Mucoromycetes</taxon>
        <taxon>Mucorales</taxon>
        <taxon>Mucorineae</taxon>
        <taxon>Rhizopodaceae</taxon>
        <taxon>Rhizopus</taxon>
    </lineage>
</organism>
<feature type="signal peptide" evidence="9">
    <location>
        <begin position="1"/>
        <end position="18"/>
    </location>
</feature>
<evidence type="ECO:0000256" key="2">
    <source>
        <dbReference type="ARBA" id="ARBA00012423"/>
    </source>
</evidence>
<keyword evidence="4 9" id="KW-0732">Signal</keyword>
<dbReference type="Pfam" id="PF02089">
    <property type="entry name" value="Palm_thioest"/>
    <property type="match status" value="1"/>
</dbReference>
<comment type="caution">
    <text evidence="10">The sequence shown here is derived from an EMBL/GenBank/DDBJ whole genome shotgun (WGS) entry which is preliminary data.</text>
</comment>
<evidence type="ECO:0000256" key="7">
    <source>
        <dbReference type="ARBA" id="ARBA00023180"/>
    </source>
</evidence>
<dbReference type="InterPro" id="IPR002472">
    <property type="entry name" value="Palm_thioest"/>
</dbReference>
<comment type="similarity">
    <text evidence="1">Belongs to the palmitoyl-protein thioesterase family.</text>
</comment>
<keyword evidence="7" id="KW-0325">Glycoprotein</keyword>
<dbReference type="EMBL" id="JAANQT010000806">
    <property type="protein sequence ID" value="KAG1308244.1"/>
    <property type="molecule type" value="Genomic_DNA"/>
</dbReference>
<evidence type="ECO:0000256" key="5">
    <source>
        <dbReference type="ARBA" id="ARBA00022801"/>
    </source>
</evidence>
<evidence type="ECO:0000256" key="4">
    <source>
        <dbReference type="ARBA" id="ARBA00022729"/>
    </source>
</evidence>
<evidence type="ECO:0000256" key="9">
    <source>
        <dbReference type="SAM" id="SignalP"/>
    </source>
</evidence>
<dbReference type="PRINTS" id="PR00414">
    <property type="entry name" value="PPTHIESTRASE"/>
</dbReference>
<dbReference type="PANTHER" id="PTHR11247:SF8">
    <property type="entry name" value="PALMITOYL-PROTEIN THIOESTERASE 1"/>
    <property type="match status" value="1"/>
</dbReference>
<dbReference type="OrthoDB" id="10263094at2759"/>
<evidence type="ECO:0000313" key="10">
    <source>
        <dbReference type="EMBL" id="KAG1308244.1"/>
    </source>
</evidence>
<keyword evidence="6" id="KW-1015">Disulfide bond</keyword>